<evidence type="ECO:0000256" key="2">
    <source>
        <dbReference type="SAM" id="SignalP"/>
    </source>
</evidence>
<reference evidence="4 5" key="1">
    <citation type="submission" date="2020-08" db="EMBL/GenBank/DDBJ databases">
        <title>Sequencing the genomes of 1000 actinobacteria strains.</title>
        <authorList>
            <person name="Klenk H.-P."/>
        </authorList>
    </citation>
    <scope>NUCLEOTIDE SEQUENCE [LARGE SCALE GENOMIC DNA]</scope>
    <source>
        <strain evidence="4 5">DSM 43150</strain>
    </source>
</reference>
<name>A0A7W7MIU1_9ACTN</name>
<organism evidence="4 5">
    <name type="scientific">Actinoplanes lobatus</name>
    <dbReference type="NCBI Taxonomy" id="113568"/>
    <lineage>
        <taxon>Bacteria</taxon>
        <taxon>Bacillati</taxon>
        <taxon>Actinomycetota</taxon>
        <taxon>Actinomycetes</taxon>
        <taxon>Micromonosporales</taxon>
        <taxon>Micromonosporaceae</taxon>
        <taxon>Actinoplanes</taxon>
    </lineage>
</organism>
<evidence type="ECO:0000313" key="6">
    <source>
        <dbReference type="Proteomes" id="UP000631312"/>
    </source>
</evidence>
<proteinExistence type="predicted"/>
<keyword evidence="2" id="KW-0732">Signal</keyword>
<sequence>MKRIARIWAAATLAVAAGVSMSPTAASADPAGRTVPKEASVSASNPCWDNYHGDRCRDDYGDRYRDRRHDWYDNRRHDWYNNRRHYRYDKYRHDWYNNRRHDWYDNRCHDYYSKGCQIF</sequence>
<evidence type="ECO:0000313" key="3">
    <source>
        <dbReference type="EMBL" id="GIE43353.1"/>
    </source>
</evidence>
<evidence type="ECO:0000313" key="4">
    <source>
        <dbReference type="EMBL" id="MBB4751773.1"/>
    </source>
</evidence>
<accession>A0A7W7MIU1</accession>
<gene>
    <name evidence="3" type="ORF">Alo02nite_62510</name>
    <name evidence="4" type="ORF">BJ964_005934</name>
</gene>
<dbReference type="Proteomes" id="UP000631312">
    <property type="component" value="Unassembled WGS sequence"/>
</dbReference>
<dbReference type="RefSeq" id="WP_188123760.1">
    <property type="nucleotide sequence ID" value="NZ_BOMP01000105.1"/>
</dbReference>
<feature type="signal peptide" evidence="2">
    <location>
        <begin position="1"/>
        <end position="28"/>
    </location>
</feature>
<keyword evidence="6" id="KW-1185">Reference proteome</keyword>
<protein>
    <submittedName>
        <fullName evidence="4">Uncharacterized protein</fullName>
    </submittedName>
</protein>
<feature type="region of interest" description="Disordered" evidence="1">
    <location>
        <begin position="23"/>
        <end position="43"/>
    </location>
</feature>
<comment type="caution">
    <text evidence="4">The sequence shown here is derived from an EMBL/GenBank/DDBJ whole genome shotgun (WGS) entry which is preliminary data.</text>
</comment>
<evidence type="ECO:0000313" key="5">
    <source>
        <dbReference type="Proteomes" id="UP000590511"/>
    </source>
</evidence>
<dbReference type="EMBL" id="JACHNC010000001">
    <property type="protein sequence ID" value="MBB4751773.1"/>
    <property type="molecule type" value="Genomic_DNA"/>
</dbReference>
<dbReference type="Proteomes" id="UP000590511">
    <property type="component" value="Unassembled WGS sequence"/>
</dbReference>
<feature type="chain" id="PRO_5030601086" evidence="2">
    <location>
        <begin position="29"/>
        <end position="119"/>
    </location>
</feature>
<dbReference type="EMBL" id="BOMP01000105">
    <property type="protein sequence ID" value="GIE43353.1"/>
    <property type="molecule type" value="Genomic_DNA"/>
</dbReference>
<evidence type="ECO:0000256" key="1">
    <source>
        <dbReference type="SAM" id="MobiDB-lite"/>
    </source>
</evidence>
<dbReference type="AlphaFoldDB" id="A0A7W7MIU1"/>
<reference evidence="3 6" key="2">
    <citation type="submission" date="2021-01" db="EMBL/GenBank/DDBJ databases">
        <title>Whole genome shotgun sequence of Actinoplanes lobatus NBRC 12513.</title>
        <authorList>
            <person name="Komaki H."/>
            <person name="Tamura T."/>
        </authorList>
    </citation>
    <scope>NUCLEOTIDE SEQUENCE [LARGE SCALE GENOMIC DNA]</scope>
    <source>
        <strain evidence="3 6">NBRC 12513</strain>
    </source>
</reference>